<evidence type="ECO:0000313" key="7">
    <source>
        <dbReference type="EMBL" id="MFN2975837.1"/>
    </source>
</evidence>
<sequence length="770" mass="78563">MTLSRFGLAISLVPLALQGQTSSAPCTGLCQQQVQCPSGGTTSISGTVYAPNGTDPIPNVTVYIPNAVVGAFPAGVSCPVPGALPSGSPLVGTFTAPDGTFSIGNVPVGTNIPLVIVAGKWRRQITIPQTTACTNTVVNGARFPTNQTEGDIPKFAVLTGNADQVECVLRKVGIADSEFTDGGGSGRIQVFAAANAPGATIDAGTTSAATLLGSQTTLNGYDVLMLPCEGNAFNEPAAQLSNLVTYANAGGRVYASHYAYEWMYHNPPFDTVANWRGASSSLANGPATVNPNFGSGVTLTRWLSLVGASSTPGQIDLQTTRNDLNGVNPPTQVWLTLNSTNNVMQFTFATPVGQTNNQCGRVLFNEYHVENTGTSRGKTFPTECDTATSMTPQEKLLEYSLFDLSNNGGPATIAPASADFGNQAVGFASAAKTFSITNNSVFNSSLTTASTTGDFSVAGNTCNSVPAGSTCTLSVVFTPTALGARTGALSATFAGTSLAATLTGTGVQAFGTSVTSLNFGNLDVGASATQAIQITNQAPGPLPFPSLAVSGDYHTSTDCPTTLPAGATCNLYVTFTPTASGTRSGSIAPAVGASITLTGNGVDFSVAFQHNSDSVFAGLSDPNVINLAGIAGFSAPVTLTCTSTVPVSSCSLTGASTLALSAPVSVQSSVSTASQYTLVGYGHTSLWTALAAALSVAGLLRLRRKYPELARLGILCVGLWCTASLLSGCSGKIPNQNSVYTPPGAYTVTLTASDGFLTHSSTYQLTVKQH</sequence>
<protein>
    <submittedName>
        <fullName evidence="7">Choice-of-anchor D domain-containing protein</fullName>
    </submittedName>
</protein>
<dbReference type="Proteomes" id="UP001634747">
    <property type="component" value="Unassembled WGS sequence"/>
</dbReference>
<evidence type="ECO:0000256" key="2">
    <source>
        <dbReference type="ARBA" id="ARBA00004496"/>
    </source>
</evidence>
<organism evidence="7 8">
    <name type="scientific">Terriglobus aquaticus</name>
    <dbReference type="NCBI Taxonomy" id="940139"/>
    <lineage>
        <taxon>Bacteria</taxon>
        <taxon>Pseudomonadati</taxon>
        <taxon>Acidobacteriota</taxon>
        <taxon>Terriglobia</taxon>
        <taxon>Terriglobales</taxon>
        <taxon>Acidobacteriaceae</taxon>
        <taxon>Terriglobus</taxon>
    </lineage>
</organism>
<dbReference type="RefSeq" id="WP_263412653.1">
    <property type="nucleotide sequence ID" value="NZ_BAABBH010000001.1"/>
</dbReference>
<keyword evidence="5" id="KW-0966">Cell projection</keyword>
<evidence type="ECO:0000256" key="5">
    <source>
        <dbReference type="ARBA" id="ARBA00023273"/>
    </source>
</evidence>
<dbReference type="Gene3D" id="2.60.40.10">
    <property type="entry name" value="Immunoglobulins"/>
    <property type="match status" value="2"/>
</dbReference>
<reference evidence="7 8" key="1">
    <citation type="submission" date="2024-12" db="EMBL/GenBank/DDBJ databases">
        <authorList>
            <person name="Lee Y."/>
        </authorList>
    </citation>
    <scope>NUCLEOTIDE SEQUENCE [LARGE SCALE GENOMIC DNA]</scope>
    <source>
        <strain evidence="7 8">03SUJ4</strain>
    </source>
</reference>
<evidence type="ECO:0000256" key="1">
    <source>
        <dbReference type="ARBA" id="ARBA00004138"/>
    </source>
</evidence>
<evidence type="ECO:0000256" key="3">
    <source>
        <dbReference type="ARBA" id="ARBA00022490"/>
    </source>
</evidence>
<gene>
    <name evidence="7" type="ORF">ACK2TP_08685</name>
</gene>
<keyword evidence="4" id="KW-0969">Cilium</keyword>
<dbReference type="NCBIfam" id="NF012200">
    <property type="entry name" value="choice_anch_D"/>
    <property type="match status" value="2"/>
</dbReference>
<comment type="caution">
    <text evidence="7">The sequence shown here is derived from an EMBL/GenBank/DDBJ whole genome shotgun (WGS) entry which is preliminary data.</text>
</comment>
<evidence type="ECO:0000313" key="8">
    <source>
        <dbReference type="Proteomes" id="UP001634747"/>
    </source>
</evidence>
<dbReference type="Pfam" id="PF22544">
    <property type="entry name" value="HYDIN_VesB_CFA65-like_Ig"/>
    <property type="match status" value="1"/>
</dbReference>
<dbReference type="InterPro" id="IPR013783">
    <property type="entry name" value="Ig-like_fold"/>
</dbReference>
<keyword evidence="3" id="KW-0963">Cytoplasm</keyword>
<feature type="domain" description="HYDIN/VesB/CFA65-like Ig-like" evidence="6">
    <location>
        <begin position="515"/>
        <end position="587"/>
    </location>
</feature>
<dbReference type="InterPro" id="IPR053879">
    <property type="entry name" value="HYDIN_VesB_CFA65-like_Ig"/>
</dbReference>
<dbReference type="EMBL" id="JBJYXY010000001">
    <property type="protein sequence ID" value="MFN2975837.1"/>
    <property type="molecule type" value="Genomic_DNA"/>
</dbReference>
<accession>A0ABW9KJ67</accession>
<comment type="subcellular location">
    <subcellularLocation>
        <location evidence="1">Cell projection</location>
        <location evidence="1">Cilium</location>
    </subcellularLocation>
    <subcellularLocation>
        <location evidence="2">Cytoplasm</location>
    </subcellularLocation>
</comment>
<name>A0ABW9KJ67_9BACT</name>
<proteinExistence type="predicted"/>
<evidence type="ECO:0000259" key="6">
    <source>
        <dbReference type="Pfam" id="PF22544"/>
    </source>
</evidence>
<evidence type="ECO:0000256" key="4">
    <source>
        <dbReference type="ARBA" id="ARBA00023069"/>
    </source>
</evidence>
<keyword evidence="8" id="KW-1185">Reference proteome</keyword>